<dbReference type="InterPro" id="IPR005000">
    <property type="entry name" value="Aldolase/citrate-lyase_domain"/>
</dbReference>
<evidence type="ECO:0000313" key="6">
    <source>
        <dbReference type="Proteomes" id="UP001164286"/>
    </source>
</evidence>
<keyword evidence="2" id="KW-0479">Metal-binding</keyword>
<dbReference type="GO" id="GO:0016832">
    <property type="term" value="F:aldehyde-lyase activity"/>
    <property type="evidence" value="ECO:0007669"/>
    <property type="project" value="TreeGrafter"/>
</dbReference>
<dbReference type="Proteomes" id="UP001164286">
    <property type="component" value="Unassembled WGS sequence"/>
</dbReference>
<dbReference type="GO" id="GO:0005737">
    <property type="term" value="C:cytoplasm"/>
    <property type="evidence" value="ECO:0007669"/>
    <property type="project" value="TreeGrafter"/>
</dbReference>
<gene>
    <name evidence="5" type="ORF">MKK02DRAFT_38133</name>
</gene>
<evidence type="ECO:0000256" key="3">
    <source>
        <dbReference type="ARBA" id="ARBA00023239"/>
    </source>
</evidence>
<reference evidence="5" key="1">
    <citation type="journal article" date="2022" name="G3 (Bethesda)">
        <title>High quality genome of the basidiomycete yeast Dioszegia hungarica PDD-24b-2 isolated from cloud water.</title>
        <authorList>
            <person name="Jarrige D."/>
            <person name="Haridas S."/>
            <person name="Bleykasten-Grosshans C."/>
            <person name="Joly M."/>
            <person name="Nadalig T."/>
            <person name="Sancelme M."/>
            <person name="Vuilleumier S."/>
            <person name="Grigoriev I.V."/>
            <person name="Amato P."/>
            <person name="Bringel F."/>
        </authorList>
    </citation>
    <scope>NUCLEOTIDE SEQUENCE</scope>
    <source>
        <strain evidence="5">PDD-24b-2</strain>
    </source>
</reference>
<dbReference type="RefSeq" id="XP_052943257.1">
    <property type="nucleotide sequence ID" value="XM_053089947.1"/>
</dbReference>
<evidence type="ECO:0000256" key="1">
    <source>
        <dbReference type="ARBA" id="ARBA00005568"/>
    </source>
</evidence>
<dbReference type="Gene3D" id="3.20.20.60">
    <property type="entry name" value="Phosphoenolpyruvate-binding domains"/>
    <property type="match status" value="1"/>
</dbReference>
<evidence type="ECO:0000259" key="4">
    <source>
        <dbReference type="Pfam" id="PF03328"/>
    </source>
</evidence>
<dbReference type="AlphaFoldDB" id="A0AA38LRR7"/>
<comment type="similarity">
    <text evidence="1">Belongs to the HpcH/HpaI aldolase family.</text>
</comment>
<dbReference type="Pfam" id="PF03328">
    <property type="entry name" value="HpcH_HpaI"/>
    <property type="match status" value="1"/>
</dbReference>
<evidence type="ECO:0000256" key="2">
    <source>
        <dbReference type="ARBA" id="ARBA00022723"/>
    </source>
</evidence>
<dbReference type="GO" id="GO:0046872">
    <property type="term" value="F:metal ion binding"/>
    <property type="evidence" value="ECO:0007669"/>
    <property type="project" value="UniProtKB-KW"/>
</dbReference>
<comment type="caution">
    <text evidence="5">The sequence shown here is derived from an EMBL/GenBank/DDBJ whole genome shotgun (WGS) entry which is preliminary data.</text>
</comment>
<dbReference type="InterPro" id="IPR015813">
    <property type="entry name" value="Pyrv/PenolPyrv_kinase-like_dom"/>
</dbReference>
<dbReference type="SUPFAM" id="SSF51621">
    <property type="entry name" value="Phosphoenolpyruvate/pyruvate domain"/>
    <property type="match status" value="1"/>
</dbReference>
<name>A0AA38LRR7_9TREE</name>
<protein>
    <submittedName>
        <fullName evidence="5">Phosphoenolpyruvate/pyruvate domain-containing protein</fullName>
    </submittedName>
</protein>
<dbReference type="GeneID" id="77729152"/>
<dbReference type="PANTHER" id="PTHR30502:SF0">
    <property type="entry name" value="PHOSPHOENOLPYRUVATE CARBOXYLASE FAMILY PROTEIN"/>
    <property type="match status" value="1"/>
</dbReference>
<dbReference type="InterPro" id="IPR050251">
    <property type="entry name" value="HpcH-HpaI_aldolase"/>
</dbReference>
<organism evidence="5 6">
    <name type="scientific">Dioszegia hungarica</name>
    <dbReference type="NCBI Taxonomy" id="4972"/>
    <lineage>
        <taxon>Eukaryota</taxon>
        <taxon>Fungi</taxon>
        <taxon>Dikarya</taxon>
        <taxon>Basidiomycota</taxon>
        <taxon>Agaricomycotina</taxon>
        <taxon>Tremellomycetes</taxon>
        <taxon>Tremellales</taxon>
        <taxon>Bulleribasidiaceae</taxon>
        <taxon>Dioszegia</taxon>
    </lineage>
</organism>
<feature type="domain" description="HpcH/HpaI aldolase/citrate lyase" evidence="4">
    <location>
        <begin position="50"/>
        <end position="221"/>
    </location>
</feature>
<proteinExistence type="inferred from homology"/>
<dbReference type="InterPro" id="IPR040442">
    <property type="entry name" value="Pyrv_kinase-like_dom_sf"/>
</dbReference>
<sequence>MSKLVDYEGQLIHSNPLKDLMEEGKFGTSFTITIAPGLEVLQLAKYAGLKSITLNMEHRKTDVETAADVCVMCLALGISPVIVVPCNQSEWISRLLDNGAQGIVVPRINTAEMARTLVKYSKHRPIGERPLAFTPQLNFDIKNFNGAFKAQNDTTLTIPMIETKEGVENCGEIARVPGVDMIFIGVHDLSDDLGAAGQFDNPELQAAIKRICRAGTEAGIFLGLGGMENRLDLVTAFRKEFPAIRFAMAGRDSFALLKGMRDVMAKMAALDE</sequence>
<dbReference type="EMBL" id="JAKWFO010000008">
    <property type="protein sequence ID" value="KAI9633480.1"/>
    <property type="molecule type" value="Genomic_DNA"/>
</dbReference>
<keyword evidence="6" id="KW-1185">Reference proteome</keyword>
<evidence type="ECO:0000313" key="5">
    <source>
        <dbReference type="EMBL" id="KAI9633480.1"/>
    </source>
</evidence>
<keyword evidence="3" id="KW-0456">Lyase</keyword>
<accession>A0AA38LRR7</accession>
<dbReference type="PANTHER" id="PTHR30502">
    <property type="entry name" value="2-KETO-3-DEOXY-L-RHAMNONATE ALDOLASE"/>
    <property type="match status" value="1"/>
</dbReference>